<dbReference type="AlphaFoldDB" id="A0A6G0Q2U4"/>
<feature type="transmembrane region" description="Helical" evidence="1">
    <location>
        <begin position="98"/>
        <end position="122"/>
    </location>
</feature>
<accession>A0A6G0Q2U4</accession>
<evidence type="ECO:0000313" key="3">
    <source>
        <dbReference type="Proteomes" id="UP000486351"/>
    </source>
</evidence>
<evidence type="ECO:0000313" key="2">
    <source>
        <dbReference type="EMBL" id="KAE9267385.1"/>
    </source>
</evidence>
<comment type="caution">
    <text evidence="2">The sequence shown here is derived from an EMBL/GenBank/DDBJ whole genome shotgun (WGS) entry which is preliminary data.</text>
</comment>
<name>A0A6G0Q2U4_9STRA</name>
<feature type="transmembrane region" description="Helical" evidence="1">
    <location>
        <begin position="51"/>
        <end position="78"/>
    </location>
</feature>
<organism evidence="2 3">
    <name type="scientific">Phytophthora fragariae</name>
    <dbReference type="NCBI Taxonomy" id="53985"/>
    <lineage>
        <taxon>Eukaryota</taxon>
        <taxon>Sar</taxon>
        <taxon>Stramenopiles</taxon>
        <taxon>Oomycota</taxon>
        <taxon>Peronosporomycetes</taxon>
        <taxon>Peronosporales</taxon>
        <taxon>Peronosporaceae</taxon>
        <taxon>Phytophthora</taxon>
    </lineage>
</organism>
<dbReference type="Proteomes" id="UP000486351">
    <property type="component" value="Unassembled WGS sequence"/>
</dbReference>
<reference evidence="2 3" key="1">
    <citation type="submission" date="2018-09" db="EMBL/GenBank/DDBJ databases">
        <title>Genomic investigation of the strawberry pathogen Phytophthora fragariae indicates pathogenicity is determined by transcriptional variation in three key races.</title>
        <authorList>
            <person name="Adams T.M."/>
            <person name="Armitage A.D."/>
            <person name="Sobczyk M.K."/>
            <person name="Bates H.J."/>
            <person name="Dunwell J.M."/>
            <person name="Nellist C.F."/>
            <person name="Harrison R.J."/>
        </authorList>
    </citation>
    <scope>NUCLEOTIDE SEQUENCE [LARGE SCALE GENOMIC DNA]</scope>
    <source>
        <strain evidence="2 3">NOV-77</strain>
    </source>
</reference>
<keyword evidence="1" id="KW-1133">Transmembrane helix</keyword>
<proteinExistence type="predicted"/>
<dbReference type="EMBL" id="QXFY01006917">
    <property type="protein sequence ID" value="KAE9267385.1"/>
    <property type="molecule type" value="Genomic_DNA"/>
</dbReference>
<sequence length="187" mass="20207">MQAHSSSRQSVASVNDVGAAKHGYPEIRLVGKGVTPAHGATTNTFPLPRGLVFFFILSISNHSLILTTGCLFFFNLVLGLINSPVFVANPLALAPRFPFLWGLLFAASFVVETITLLLGLALHGAHIRSVFFEANAITFQHLLLFHLGPVARRSASLTRLHSRSGSVSRALRARIRSAFFSSLSIAL</sequence>
<protein>
    <submittedName>
        <fullName evidence="2">Uncharacterized protein</fullName>
    </submittedName>
</protein>
<keyword evidence="1" id="KW-0472">Membrane</keyword>
<evidence type="ECO:0000256" key="1">
    <source>
        <dbReference type="SAM" id="Phobius"/>
    </source>
</evidence>
<gene>
    <name evidence="2" type="ORF">PF008_g31375</name>
</gene>
<keyword evidence="1" id="KW-0812">Transmembrane</keyword>